<keyword evidence="3" id="KW-1185">Reference proteome</keyword>
<dbReference type="OrthoDB" id="421226at2759"/>
<evidence type="ECO:0000313" key="2">
    <source>
        <dbReference type="EMBL" id="OMH83248.1"/>
    </source>
</evidence>
<name>A0A1R1PQL5_ZANCU</name>
<comment type="caution">
    <text evidence="2">The sequence shown here is derived from an EMBL/GenBank/DDBJ whole genome shotgun (WGS) entry which is preliminary data.</text>
</comment>
<evidence type="ECO:0000313" key="3">
    <source>
        <dbReference type="Proteomes" id="UP000188320"/>
    </source>
</evidence>
<dbReference type="AlphaFoldDB" id="A0A1R1PQL5"/>
<dbReference type="Gene3D" id="3.80.10.10">
    <property type="entry name" value="Ribonuclease Inhibitor"/>
    <property type="match status" value="1"/>
</dbReference>
<accession>A0A1R1PQL5</accession>
<feature type="region of interest" description="Disordered" evidence="1">
    <location>
        <begin position="110"/>
        <end position="129"/>
    </location>
</feature>
<proteinExistence type="predicted"/>
<dbReference type="EMBL" id="LSSK01000468">
    <property type="protein sequence ID" value="OMH83248.1"/>
    <property type="molecule type" value="Genomic_DNA"/>
</dbReference>
<reference evidence="3" key="1">
    <citation type="submission" date="2017-01" db="EMBL/GenBank/DDBJ databases">
        <authorList>
            <person name="Wang Y."/>
            <person name="White M."/>
            <person name="Kvist S."/>
            <person name="Moncalvo J.-M."/>
        </authorList>
    </citation>
    <scope>NUCLEOTIDE SEQUENCE [LARGE SCALE GENOMIC DNA]</scope>
    <source>
        <strain evidence="3">COL-18-3</strain>
    </source>
</reference>
<gene>
    <name evidence="2" type="ORF">AX774_g3254</name>
</gene>
<protein>
    <submittedName>
        <fullName evidence="2">Uncharacterized protein</fullName>
    </submittedName>
</protein>
<feature type="compositionally biased region" description="Polar residues" evidence="1">
    <location>
        <begin position="119"/>
        <end position="129"/>
    </location>
</feature>
<evidence type="ECO:0000256" key="1">
    <source>
        <dbReference type="SAM" id="MobiDB-lite"/>
    </source>
</evidence>
<organism evidence="2 3">
    <name type="scientific">Zancudomyces culisetae</name>
    <name type="common">Gut fungus</name>
    <name type="synonym">Smittium culisetae</name>
    <dbReference type="NCBI Taxonomy" id="1213189"/>
    <lineage>
        <taxon>Eukaryota</taxon>
        <taxon>Fungi</taxon>
        <taxon>Fungi incertae sedis</taxon>
        <taxon>Zoopagomycota</taxon>
        <taxon>Kickxellomycotina</taxon>
        <taxon>Harpellomycetes</taxon>
        <taxon>Harpellales</taxon>
        <taxon>Legeriomycetaceae</taxon>
        <taxon>Zancudomyces</taxon>
    </lineage>
</organism>
<dbReference type="InterPro" id="IPR032675">
    <property type="entry name" value="LRR_dom_sf"/>
</dbReference>
<sequence length="183" mass="20121">MLLDNDALQLFLTPTLKQRTELVLYDCTKIDVNGLTNSFILLVVNESSGFSLVHLDLVGVYDLDDKALISSLRHSGSTLQYLSLHSADQFLSNNGLSAFSGTFIFSTDQDNNSSKDKNSTGTNNSQLKTSSTVTHQTWKNLHILNLSFVRPTDDSAITTLFSNYPSLSTIHVNKISNVISLTS</sequence>
<dbReference type="Proteomes" id="UP000188320">
    <property type="component" value="Unassembled WGS sequence"/>
</dbReference>
<dbReference type="SUPFAM" id="SSF52047">
    <property type="entry name" value="RNI-like"/>
    <property type="match status" value="1"/>
</dbReference>